<dbReference type="InterPro" id="IPR003593">
    <property type="entry name" value="AAA+_ATPase"/>
</dbReference>
<accession>A0ABU6NU93</accession>
<keyword evidence="6" id="KW-1185">Reference proteome</keyword>
<dbReference type="SMART" id="SM00382">
    <property type="entry name" value="AAA"/>
    <property type="match status" value="1"/>
</dbReference>
<dbReference type="Gene3D" id="3.40.50.300">
    <property type="entry name" value="P-loop containing nucleotide triphosphate hydrolases"/>
    <property type="match status" value="1"/>
</dbReference>
<dbReference type="PROSITE" id="PS50893">
    <property type="entry name" value="ABC_TRANSPORTER_2"/>
    <property type="match status" value="1"/>
</dbReference>
<dbReference type="InterPro" id="IPR027417">
    <property type="entry name" value="P-loop_NTPase"/>
</dbReference>
<dbReference type="InterPro" id="IPR003439">
    <property type="entry name" value="ABC_transporter-like_ATP-bd"/>
</dbReference>
<keyword evidence="1" id="KW-0813">Transport</keyword>
<evidence type="ECO:0000313" key="5">
    <source>
        <dbReference type="EMBL" id="MED4399932.1"/>
    </source>
</evidence>
<dbReference type="Pfam" id="PF00005">
    <property type="entry name" value="ABC_tran"/>
    <property type="match status" value="1"/>
</dbReference>
<evidence type="ECO:0000256" key="2">
    <source>
        <dbReference type="ARBA" id="ARBA00022741"/>
    </source>
</evidence>
<evidence type="ECO:0000256" key="3">
    <source>
        <dbReference type="ARBA" id="ARBA00022840"/>
    </source>
</evidence>
<dbReference type="InterPro" id="IPR017871">
    <property type="entry name" value="ABC_transporter-like_CS"/>
</dbReference>
<name>A0ABU6NU93_9BACI</name>
<organism evidence="5 6">
    <name type="scientific">Metabacillus fastidiosus</name>
    <dbReference type="NCBI Taxonomy" id="1458"/>
    <lineage>
        <taxon>Bacteria</taxon>
        <taxon>Bacillati</taxon>
        <taxon>Bacillota</taxon>
        <taxon>Bacilli</taxon>
        <taxon>Bacillales</taxon>
        <taxon>Bacillaceae</taxon>
        <taxon>Metabacillus</taxon>
    </lineage>
</organism>
<dbReference type="RefSeq" id="WP_328014629.1">
    <property type="nucleotide sequence ID" value="NZ_JARTFS010000001.1"/>
</dbReference>
<comment type="caution">
    <text evidence="5">The sequence shown here is derived from an EMBL/GenBank/DDBJ whole genome shotgun (WGS) entry which is preliminary data.</text>
</comment>
<dbReference type="PROSITE" id="PS00211">
    <property type="entry name" value="ABC_TRANSPORTER_1"/>
    <property type="match status" value="1"/>
</dbReference>
<dbReference type="Proteomes" id="UP001342826">
    <property type="component" value="Unassembled WGS sequence"/>
</dbReference>
<keyword evidence="3 5" id="KW-0067">ATP-binding</keyword>
<evidence type="ECO:0000256" key="1">
    <source>
        <dbReference type="ARBA" id="ARBA00022448"/>
    </source>
</evidence>
<proteinExistence type="predicted"/>
<dbReference type="GO" id="GO:0005524">
    <property type="term" value="F:ATP binding"/>
    <property type="evidence" value="ECO:0007669"/>
    <property type="project" value="UniProtKB-KW"/>
</dbReference>
<keyword evidence="2" id="KW-0547">Nucleotide-binding</keyword>
<sequence length="234" mass="26348">MFLTADIQEAGYSEDSIILKDIRFAISRGELVGLIGPNGAGKSTTIKAILGILNYMKGEIEAREYSYIPERPIFYERITLWEHIDFLLSTLETDKKEFYERANGLLKTFQLSHVIHHFPESFSKGMQQKVMLILALLKKPDVYIIDEPFIGLDPRAVKELLQMLHKEKENGAGILMSTHVLDTAEKICDRFILISNGKLVSSGTMDDIRKDSGLLNGSLFDCFDVLTTGENNDG</sequence>
<dbReference type="PANTHER" id="PTHR42939:SF2">
    <property type="entry name" value="ABC-TYPE TRANSPORTER ATP-BINDING PROTEIN ECSA"/>
    <property type="match status" value="1"/>
</dbReference>
<gene>
    <name evidence="5" type="ORF">P9271_00970</name>
</gene>
<dbReference type="EMBL" id="JARTFS010000001">
    <property type="protein sequence ID" value="MED4399932.1"/>
    <property type="molecule type" value="Genomic_DNA"/>
</dbReference>
<evidence type="ECO:0000313" key="6">
    <source>
        <dbReference type="Proteomes" id="UP001342826"/>
    </source>
</evidence>
<evidence type="ECO:0000259" key="4">
    <source>
        <dbReference type="PROSITE" id="PS50893"/>
    </source>
</evidence>
<reference evidence="5 6" key="1">
    <citation type="submission" date="2023-03" db="EMBL/GenBank/DDBJ databases">
        <title>Bacillus Genome Sequencing.</title>
        <authorList>
            <person name="Dunlap C."/>
        </authorList>
    </citation>
    <scope>NUCLEOTIDE SEQUENCE [LARGE SCALE GENOMIC DNA]</scope>
    <source>
        <strain evidence="5 6">NRS-1717</strain>
    </source>
</reference>
<dbReference type="SUPFAM" id="SSF52540">
    <property type="entry name" value="P-loop containing nucleoside triphosphate hydrolases"/>
    <property type="match status" value="1"/>
</dbReference>
<feature type="domain" description="ABC transporter" evidence="4">
    <location>
        <begin position="2"/>
        <end position="221"/>
    </location>
</feature>
<dbReference type="InterPro" id="IPR051782">
    <property type="entry name" value="ABC_Transporter_VariousFunc"/>
</dbReference>
<dbReference type="CDD" id="cd03230">
    <property type="entry name" value="ABC_DR_subfamily_A"/>
    <property type="match status" value="1"/>
</dbReference>
<dbReference type="PANTHER" id="PTHR42939">
    <property type="entry name" value="ABC TRANSPORTER ATP-BINDING PROTEIN ALBC-RELATED"/>
    <property type="match status" value="1"/>
</dbReference>
<protein>
    <submittedName>
        <fullName evidence="5">ABC transporter ATP-binding protein</fullName>
    </submittedName>
</protein>